<sequence>MRTEEALIRVERGRPDEAELAAVVAVLLALQAGAQRTAGEPPAARMRWWRGPDAYTAPDSWR</sequence>
<proteinExistence type="predicted"/>
<dbReference type="Proteomes" id="UP001230654">
    <property type="component" value="Unassembled WGS sequence"/>
</dbReference>
<name>A0ABU0P3A8_STRRH</name>
<evidence type="ECO:0008006" key="3">
    <source>
        <dbReference type="Google" id="ProtNLM"/>
    </source>
</evidence>
<gene>
    <name evidence="1" type="ORF">QF030_008155</name>
</gene>
<dbReference type="Pfam" id="PF13822">
    <property type="entry name" value="ACC_epsilon"/>
    <property type="match status" value="1"/>
</dbReference>
<accession>A0ABU0P3A8</accession>
<keyword evidence="2" id="KW-1185">Reference proteome</keyword>
<organism evidence="1 2">
    <name type="scientific">Streptomyces rishiriensis</name>
    <dbReference type="NCBI Taxonomy" id="68264"/>
    <lineage>
        <taxon>Bacteria</taxon>
        <taxon>Bacillati</taxon>
        <taxon>Actinomycetota</taxon>
        <taxon>Actinomycetes</taxon>
        <taxon>Kitasatosporales</taxon>
        <taxon>Streptomycetaceae</taxon>
        <taxon>Streptomyces</taxon>
    </lineage>
</organism>
<comment type="caution">
    <text evidence="1">The sequence shown here is derived from an EMBL/GenBank/DDBJ whole genome shotgun (WGS) entry which is preliminary data.</text>
</comment>
<reference evidence="1 2" key="1">
    <citation type="submission" date="2023-07" db="EMBL/GenBank/DDBJ databases">
        <title>Comparative genomics of wheat-associated soil bacteria to identify genetic determinants of phenazine resistance.</title>
        <authorList>
            <person name="Mouncey N."/>
        </authorList>
    </citation>
    <scope>NUCLEOTIDE SEQUENCE [LARGE SCALE GENOMIC DNA]</scope>
    <source>
        <strain evidence="1 2">B2I6</strain>
    </source>
</reference>
<dbReference type="EMBL" id="JAUSWV010000003">
    <property type="protein sequence ID" value="MDQ0585887.1"/>
    <property type="molecule type" value="Genomic_DNA"/>
</dbReference>
<dbReference type="RefSeq" id="WP_307167956.1">
    <property type="nucleotide sequence ID" value="NZ_JAUSWV010000003.1"/>
</dbReference>
<evidence type="ECO:0000313" key="2">
    <source>
        <dbReference type="Proteomes" id="UP001230654"/>
    </source>
</evidence>
<protein>
    <recommendedName>
        <fullName evidence="3">Acyl-CoA carboxylase subunit epsilon</fullName>
    </recommendedName>
</protein>
<evidence type="ECO:0000313" key="1">
    <source>
        <dbReference type="EMBL" id="MDQ0585887.1"/>
    </source>
</evidence>
<dbReference type="InterPro" id="IPR032716">
    <property type="entry name" value="ACC_epsilon"/>
</dbReference>